<name>A0A9X5I6D2_9CYAN</name>
<keyword evidence="2" id="KW-1185">Reference proteome</keyword>
<dbReference type="OrthoDB" id="9868713at2"/>
<accession>A0A9X5I6D2</accession>
<dbReference type="EMBL" id="JTJC03000006">
    <property type="protein sequence ID" value="NHC36976.1"/>
    <property type="molecule type" value="Genomic_DNA"/>
</dbReference>
<reference evidence="1 2" key="1">
    <citation type="journal article" date="2015" name="Genome Announc.">
        <title>Draft Genome Sequence of the Terrestrial Cyanobacterium Scytonema millei VB511283, Isolated from Eastern India.</title>
        <authorList>
            <person name="Sen D."/>
            <person name="Chandrababunaidu M.M."/>
            <person name="Singh D."/>
            <person name="Sanghi N."/>
            <person name="Ghorai A."/>
            <person name="Mishra G.P."/>
            <person name="Madduluri M."/>
            <person name="Adhikary S.P."/>
            <person name="Tripathy S."/>
        </authorList>
    </citation>
    <scope>NUCLEOTIDE SEQUENCE [LARGE SCALE GENOMIC DNA]</scope>
    <source>
        <strain evidence="1 2">VB511283</strain>
    </source>
</reference>
<dbReference type="Proteomes" id="UP000031532">
    <property type="component" value="Unassembled WGS sequence"/>
</dbReference>
<evidence type="ECO:0000313" key="2">
    <source>
        <dbReference type="Proteomes" id="UP000031532"/>
    </source>
</evidence>
<comment type="caution">
    <text evidence="1">The sequence shown here is derived from an EMBL/GenBank/DDBJ whole genome shotgun (WGS) entry which is preliminary data.</text>
</comment>
<protein>
    <submittedName>
        <fullName evidence="1">Uncharacterized protein</fullName>
    </submittedName>
</protein>
<sequence>MEMFTSDRRKIQAYFLPNFIAFAINYIKKCQGMRRILKRTKTYLFSRIQSANLKVETQTQQGGRLYHHARLDVEIEILLGKIPDRPPTGKYL</sequence>
<dbReference type="RefSeq" id="WP_039714009.1">
    <property type="nucleotide sequence ID" value="NZ_JTJC03000006.1"/>
</dbReference>
<proteinExistence type="predicted"/>
<organism evidence="1 2">
    <name type="scientific">Scytonema millei VB511283</name>
    <dbReference type="NCBI Taxonomy" id="1245923"/>
    <lineage>
        <taxon>Bacteria</taxon>
        <taxon>Bacillati</taxon>
        <taxon>Cyanobacteriota</taxon>
        <taxon>Cyanophyceae</taxon>
        <taxon>Nostocales</taxon>
        <taxon>Scytonemataceae</taxon>
        <taxon>Scytonema</taxon>
    </lineage>
</organism>
<evidence type="ECO:0000313" key="1">
    <source>
        <dbReference type="EMBL" id="NHC36976.1"/>
    </source>
</evidence>
<dbReference type="AlphaFoldDB" id="A0A9X5I6D2"/>
<gene>
    <name evidence="1" type="ORF">QH73_0020445</name>
</gene>